<comment type="caution">
    <text evidence="1">The sequence shown here is derived from an EMBL/GenBank/DDBJ whole genome shotgun (WGS) entry which is preliminary data.</text>
</comment>
<accession>A0A926DJD5</accession>
<keyword evidence="2" id="KW-1185">Reference proteome</keyword>
<dbReference type="RefSeq" id="WP_249280891.1">
    <property type="nucleotide sequence ID" value="NZ_JACRSS010000006.1"/>
</dbReference>
<name>A0A926DJD5_9FIRM</name>
<dbReference type="Proteomes" id="UP000617951">
    <property type="component" value="Unassembled WGS sequence"/>
</dbReference>
<dbReference type="EMBL" id="JACRSS010000006">
    <property type="protein sequence ID" value="MBC8539296.1"/>
    <property type="molecule type" value="Genomic_DNA"/>
</dbReference>
<gene>
    <name evidence="1" type="ORF">H8693_10200</name>
</gene>
<reference evidence="1" key="1">
    <citation type="submission" date="2020-08" db="EMBL/GenBank/DDBJ databases">
        <title>Genome public.</title>
        <authorList>
            <person name="Liu C."/>
            <person name="Sun Q."/>
        </authorList>
    </citation>
    <scope>NUCLEOTIDE SEQUENCE</scope>
    <source>
        <strain evidence="1">NSJ-63</strain>
    </source>
</reference>
<organism evidence="1 2">
    <name type="scientific">Guopingia tenuis</name>
    <dbReference type="NCBI Taxonomy" id="2763656"/>
    <lineage>
        <taxon>Bacteria</taxon>
        <taxon>Bacillati</taxon>
        <taxon>Bacillota</taxon>
        <taxon>Clostridia</taxon>
        <taxon>Christensenellales</taxon>
        <taxon>Christensenellaceae</taxon>
        <taxon>Guopingia</taxon>
    </lineage>
</organism>
<dbReference type="AlphaFoldDB" id="A0A926DJD5"/>
<evidence type="ECO:0000313" key="2">
    <source>
        <dbReference type="Proteomes" id="UP000617951"/>
    </source>
</evidence>
<sequence>MKKREDFEKNFQKAGKTAVFCIKNAMGKRYFQCIFLFLGQINSTQERNSPVKKEVGKDDY</sequence>
<evidence type="ECO:0000313" key="1">
    <source>
        <dbReference type="EMBL" id="MBC8539296.1"/>
    </source>
</evidence>
<protein>
    <submittedName>
        <fullName evidence="1">Uncharacterized protein</fullName>
    </submittedName>
</protein>
<proteinExistence type="predicted"/>